<sequence length="592" mass="69898">MKKLYHNWKIEKIFKGYLNNQLRQTPAIWDDPKFKLPKSRLDYTDLWKKAPKAKPYVKKRSTNVIYQLLVYNFADGNNDALGDFIGLKNKIPYLVDLGIDQLWLSPIQPASSYHDGYSVIDYCAVAEQLGGMDAFVEFLSAAHENGIKVYLDLIFNHTSYEHPWFQKALYKDPLYEAFYRLDPSYQDSDVKKDTQKIRSKYHRLDQNIQASNRQYLARFTYGMPDLNLDNELVIKQLIEIQKFWTTVGVDGFRYDAIAEFYSSEQETKHNFNEAKIFSMLRQASNEITSLEQNRDEVFMIGEWVFTDPLKALEYTTYNGLQALDTIYDGFKYFRQNPDVRIKYQDLKEVVTKYYNASAKTKWVPFLDNHDVLRWLDHYRSEVLNLKPHEHNKKLSSLEFDAQRIALMQLLALPATPIIYYGDELFYYGTRIYGDPSLREPMKWDNKQENCYIFDNKVKESDKDHVLLTSALTLDSADKARKDQRSLYTFLKYLISLREKYPFITKTNPNTILDPYEVIDTLDYSSFIVRLNPNNQNMLLLFGFCNYQNNSLSVIKISRKYHFKPLYLYKAKNNSWNIEIEQGGLIIFELIRK</sequence>
<dbReference type="SUPFAM" id="SSF51445">
    <property type="entry name" value="(Trans)glycosidases"/>
    <property type="match status" value="1"/>
</dbReference>
<dbReference type="Gene3D" id="3.20.20.80">
    <property type="entry name" value="Glycosidases"/>
    <property type="match status" value="1"/>
</dbReference>
<dbReference type="RefSeq" id="WP_129621334.1">
    <property type="nucleotide sequence ID" value="NZ_LR214972.1"/>
</dbReference>
<protein>
    <recommendedName>
        <fullName evidence="3">Alpha-amylase</fullName>
        <ecNumber evidence="3">3.2.1.1</ecNumber>
    </recommendedName>
</protein>
<feature type="domain" description="Glycosyl hydrolase family 13 catalytic" evidence="4">
    <location>
        <begin position="67"/>
        <end position="477"/>
    </location>
</feature>
<keyword evidence="3" id="KW-0119">Carbohydrate metabolism</keyword>
<evidence type="ECO:0000313" key="6">
    <source>
        <dbReference type="Proteomes" id="UP000289952"/>
    </source>
</evidence>
<accession>A0A449ADT0</accession>
<evidence type="ECO:0000256" key="1">
    <source>
        <dbReference type="ARBA" id="ARBA00008061"/>
    </source>
</evidence>
<dbReference type="GO" id="GO:0004556">
    <property type="term" value="F:alpha-amylase activity"/>
    <property type="evidence" value="ECO:0007669"/>
    <property type="project" value="UniProtKB-UniRule"/>
</dbReference>
<comment type="similarity">
    <text evidence="1 2">Belongs to the glycosyl hydrolase 13 family.</text>
</comment>
<dbReference type="GO" id="GO:0043169">
    <property type="term" value="F:cation binding"/>
    <property type="evidence" value="ECO:0007669"/>
    <property type="project" value="InterPro"/>
</dbReference>
<evidence type="ECO:0000256" key="3">
    <source>
        <dbReference type="RuleBase" id="RU361134"/>
    </source>
</evidence>
<organism evidence="5 6">
    <name type="scientific">Mycoplasmopsis bovirhinis</name>
    <dbReference type="NCBI Taxonomy" id="29553"/>
    <lineage>
        <taxon>Bacteria</taxon>
        <taxon>Bacillati</taxon>
        <taxon>Mycoplasmatota</taxon>
        <taxon>Mycoplasmoidales</taxon>
        <taxon>Metamycoplasmataceae</taxon>
        <taxon>Mycoplasmopsis</taxon>
    </lineage>
</organism>
<evidence type="ECO:0000313" key="5">
    <source>
        <dbReference type="EMBL" id="VEU63129.1"/>
    </source>
</evidence>
<dbReference type="EC" id="3.2.1.1" evidence="3"/>
<dbReference type="PRINTS" id="PR00110">
    <property type="entry name" value="ALPHAAMYLASE"/>
</dbReference>
<evidence type="ECO:0000259" key="4">
    <source>
        <dbReference type="SMART" id="SM00642"/>
    </source>
</evidence>
<name>A0A449ADT0_9BACT</name>
<keyword evidence="3 5" id="KW-0378">Hydrolase</keyword>
<comment type="catalytic activity">
    <reaction evidence="3">
        <text>Endohydrolysis of (1-&gt;4)-alpha-D-glucosidic linkages in polysaccharides containing three or more (1-&gt;4)-alpha-linked D-glucose units.</text>
        <dbReference type="EC" id="3.2.1.1"/>
    </reaction>
</comment>
<evidence type="ECO:0000256" key="2">
    <source>
        <dbReference type="RuleBase" id="RU003615"/>
    </source>
</evidence>
<dbReference type="InterPro" id="IPR006046">
    <property type="entry name" value="Alpha_amylase"/>
</dbReference>
<keyword evidence="3 5" id="KW-0326">Glycosidase</keyword>
<dbReference type="Pfam" id="PF00128">
    <property type="entry name" value="Alpha-amylase"/>
    <property type="match status" value="1"/>
</dbReference>
<dbReference type="EMBL" id="LR214972">
    <property type="protein sequence ID" value="VEU63129.1"/>
    <property type="molecule type" value="Genomic_DNA"/>
</dbReference>
<keyword evidence="6" id="KW-1185">Reference proteome</keyword>
<dbReference type="InterPro" id="IPR045857">
    <property type="entry name" value="O16G_dom_2"/>
</dbReference>
<dbReference type="Gene3D" id="3.90.400.10">
    <property type="entry name" value="Oligo-1,6-glucosidase, Domain 2"/>
    <property type="match status" value="1"/>
</dbReference>
<dbReference type="InterPro" id="IPR006047">
    <property type="entry name" value="GH13_cat_dom"/>
</dbReference>
<dbReference type="SMART" id="SM00642">
    <property type="entry name" value="Aamy"/>
    <property type="match status" value="1"/>
</dbReference>
<dbReference type="Proteomes" id="UP000289952">
    <property type="component" value="Chromosome"/>
</dbReference>
<dbReference type="PANTHER" id="PTHR10357">
    <property type="entry name" value="ALPHA-AMYLASE FAMILY MEMBER"/>
    <property type="match status" value="1"/>
</dbReference>
<dbReference type="InterPro" id="IPR017853">
    <property type="entry name" value="GH"/>
</dbReference>
<proteinExistence type="inferred from homology"/>
<dbReference type="OrthoDB" id="9805159at2"/>
<dbReference type="GO" id="GO:0005975">
    <property type="term" value="P:carbohydrate metabolic process"/>
    <property type="evidence" value="ECO:0007669"/>
    <property type="project" value="InterPro"/>
</dbReference>
<reference evidence="5 6" key="1">
    <citation type="submission" date="2019-01" db="EMBL/GenBank/DDBJ databases">
        <authorList>
            <consortium name="Pathogen Informatics"/>
        </authorList>
    </citation>
    <scope>NUCLEOTIDE SEQUENCE [LARGE SCALE GENOMIC DNA]</scope>
    <source>
        <strain evidence="5 6">NCTC10118</strain>
    </source>
</reference>
<gene>
    <name evidence="5" type="ORF">NCTC10118_00307</name>
</gene>
<dbReference type="AlphaFoldDB" id="A0A449ADT0"/>